<keyword evidence="1" id="KW-0040">ANK repeat</keyword>
<proteinExistence type="predicted"/>
<dbReference type="PROSITE" id="PS50088">
    <property type="entry name" value="ANK_REPEAT"/>
    <property type="match status" value="1"/>
</dbReference>
<accession>A0A915MMK9</accession>
<organism evidence="2 3">
    <name type="scientific">Meloidogyne javanica</name>
    <name type="common">Root-knot nematode worm</name>
    <dbReference type="NCBI Taxonomy" id="6303"/>
    <lineage>
        <taxon>Eukaryota</taxon>
        <taxon>Metazoa</taxon>
        <taxon>Ecdysozoa</taxon>
        <taxon>Nematoda</taxon>
        <taxon>Chromadorea</taxon>
        <taxon>Rhabditida</taxon>
        <taxon>Tylenchina</taxon>
        <taxon>Tylenchomorpha</taxon>
        <taxon>Tylenchoidea</taxon>
        <taxon>Meloidogynidae</taxon>
        <taxon>Meloidogyninae</taxon>
        <taxon>Meloidogyne</taxon>
        <taxon>Meloidogyne incognita group</taxon>
    </lineage>
</organism>
<protein>
    <submittedName>
        <fullName evidence="3">Uncharacterized protein</fullName>
    </submittedName>
</protein>
<dbReference type="Proteomes" id="UP000887561">
    <property type="component" value="Unplaced"/>
</dbReference>
<dbReference type="InterPro" id="IPR036770">
    <property type="entry name" value="Ankyrin_rpt-contain_sf"/>
</dbReference>
<dbReference type="InterPro" id="IPR002110">
    <property type="entry name" value="Ankyrin_rpt"/>
</dbReference>
<evidence type="ECO:0000256" key="1">
    <source>
        <dbReference type="PROSITE-ProRule" id="PRU00023"/>
    </source>
</evidence>
<dbReference type="Pfam" id="PF13637">
    <property type="entry name" value="Ank_4"/>
    <property type="match status" value="1"/>
</dbReference>
<dbReference type="Gene3D" id="1.25.40.20">
    <property type="entry name" value="Ankyrin repeat-containing domain"/>
    <property type="match status" value="1"/>
</dbReference>
<reference evidence="3" key="1">
    <citation type="submission" date="2022-11" db="UniProtKB">
        <authorList>
            <consortium name="WormBaseParasite"/>
        </authorList>
    </citation>
    <scope>IDENTIFICATION</scope>
</reference>
<dbReference type="AlphaFoldDB" id="A0A915MMK9"/>
<evidence type="ECO:0000313" key="3">
    <source>
        <dbReference type="WBParaSite" id="scaffold42091_cov305.g23961"/>
    </source>
</evidence>
<name>A0A915MMK9_MELJA</name>
<keyword evidence="2" id="KW-1185">Reference proteome</keyword>
<dbReference type="SUPFAM" id="SSF48403">
    <property type="entry name" value="Ankyrin repeat"/>
    <property type="match status" value="1"/>
</dbReference>
<dbReference type="WBParaSite" id="scaffold42091_cov305.g23961">
    <property type="protein sequence ID" value="scaffold42091_cov305.g23961"/>
    <property type="gene ID" value="scaffold42091_cov305.g23961"/>
</dbReference>
<evidence type="ECO:0000313" key="2">
    <source>
        <dbReference type="Proteomes" id="UP000887561"/>
    </source>
</evidence>
<sequence length="48" mass="5371">AVSQRNLEITRLLLSLGADPNPINSHGDTPRHMAAKLNELVFKFLMIQ</sequence>
<feature type="repeat" description="ANK" evidence="1">
    <location>
        <begin position="1"/>
        <end position="25"/>
    </location>
</feature>